<dbReference type="EMBL" id="KK119749">
    <property type="protein sequence ID" value="KFM76633.1"/>
    <property type="molecule type" value="Genomic_DNA"/>
</dbReference>
<dbReference type="Gene3D" id="3.30.420.10">
    <property type="entry name" value="Ribonuclease H-like superfamily/Ribonuclease H"/>
    <property type="match status" value="1"/>
</dbReference>
<dbReference type="OrthoDB" id="6446651at2759"/>
<gene>
    <name evidence="1" type="ORF">X975_21840</name>
</gene>
<dbReference type="Proteomes" id="UP000054359">
    <property type="component" value="Unassembled WGS sequence"/>
</dbReference>
<keyword evidence="2" id="KW-1185">Reference proteome</keyword>
<protein>
    <submittedName>
        <fullName evidence="1">Uncharacterized protein</fullName>
    </submittedName>
</protein>
<proteinExistence type="predicted"/>
<evidence type="ECO:0000313" key="1">
    <source>
        <dbReference type="EMBL" id="KFM76633.1"/>
    </source>
</evidence>
<accession>A0A087UGZ4</accession>
<feature type="non-terminal residue" evidence="1">
    <location>
        <position position="119"/>
    </location>
</feature>
<organism evidence="1 2">
    <name type="scientific">Stegodyphus mimosarum</name>
    <name type="common">African social velvet spider</name>
    <dbReference type="NCBI Taxonomy" id="407821"/>
    <lineage>
        <taxon>Eukaryota</taxon>
        <taxon>Metazoa</taxon>
        <taxon>Ecdysozoa</taxon>
        <taxon>Arthropoda</taxon>
        <taxon>Chelicerata</taxon>
        <taxon>Arachnida</taxon>
        <taxon>Araneae</taxon>
        <taxon>Araneomorphae</taxon>
        <taxon>Entelegynae</taxon>
        <taxon>Eresoidea</taxon>
        <taxon>Eresidae</taxon>
        <taxon>Stegodyphus</taxon>
    </lineage>
</organism>
<sequence>MDPACQVGTVRGHGGSFTIWGVFSWQWLRSFVPMLTSLNVIQYIELLGNHLHPLMLFCHSHGNRLFQQDNCMSQRFEMGTAWFDEHSSNFSAGPFLAVPGIKIHRWRKSEAVELSRYYA</sequence>
<dbReference type="AlphaFoldDB" id="A0A087UGZ4"/>
<evidence type="ECO:0000313" key="2">
    <source>
        <dbReference type="Proteomes" id="UP000054359"/>
    </source>
</evidence>
<reference evidence="1 2" key="1">
    <citation type="submission" date="2013-11" db="EMBL/GenBank/DDBJ databases">
        <title>Genome sequencing of Stegodyphus mimosarum.</title>
        <authorList>
            <person name="Bechsgaard J."/>
        </authorList>
    </citation>
    <scope>NUCLEOTIDE SEQUENCE [LARGE SCALE GENOMIC DNA]</scope>
</reference>
<name>A0A087UGZ4_STEMI</name>
<dbReference type="InterPro" id="IPR036397">
    <property type="entry name" value="RNaseH_sf"/>
</dbReference>
<dbReference type="GO" id="GO:0003676">
    <property type="term" value="F:nucleic acid binding"/>
    <property type="evidence" value="ECO:0007669"/>
    <property type="project" value="InterPro"/>
</dbReference>